<keyword evidence="3" id="KW-1185">Reference proteome</keyword>
<reference evidence="2" key="1">
    <citation type="submission" date="2018-08" db="EMBL/GenBank/DDBJ databases">
        <title>Draft genome sequence of azole-resistant Aspergillus thermomutatus (Neosartorya pseudofischeri) strain HMR AF 39, isolated from a human nasal aspirate.</title>
        <authorList>
            <person name="Parent-Michaud M."/>
            <person name="Dufresne P.J."/>
            <person name="Fournier E."/>
            <person name="Martineau C."/>
            <person name="Moreira S."/>
            <person name="Perkins V."/>
            <person name="De Repentigny L."/>
            <person name="Dufresne S.F."/>
        </authorList>
    </citation>
    <scope>NUCLEOTIDE SEQUENCE [LARGE SCALE GENOMIC DNA]</scope>
    <source>
        <strain evidence="2">HMR AF 39</strain>
    </source>
</reference>
<dbReference type="EMBL" id="NKHU02000055">
    <property type="protein sequence ID" value="RHZ60133.1"/>
    <property type="molecule type" value="Genomic_DNA"/>
</dbReference>
<evidence type="ECO:0000313" key="2">
    <source>
        <dbReference type="EMBL" id="RHZ60133.1"/>
    </source>
</evidence>
<sequence length="97" mass="10231">MAAHPIPSADLYGRRPPPAFTKFPARNVYQYSITNLYVQHRYRTSTTKEAPGLPRKQKNGADAASVETSTLASAGPSVGNAGAAISSPAYGKPLGEN</sequence>
<accession>A0A397HFU2</accession>
<protein>
    <submittedName>
        <fullName evidence="2">Uncharacterized protein</fullName>
    </submittedName>
</protein>
<dbReference type="GeneID" id="38130760"/>
<dbReference type="VEuPathDB" id="FungiDB:CDV56_108786"/>
<name>A0A397HFU2_ASPTH</name>
<dbReference type="Proteomes" id="UP000215305">
    <property type="component" value="Unassembled WGS sequence"/>
</dbReference>
<evidence type="ECO:0000313" key="3">
    <source>
        <dbReference type="Proteomes" id="UP000215305"/>
    </source>
</evidence>
<dbReference type="AlphaFoldDB" id="A0A397HFU2"/>
<evidence type="ECO:0000256" key="1">
    <source>
        <dbReference type="SAM" id="MobiDB-lite"/>
    </source>
</evidence>
<organism evidence="2 3">
    <name type="scientific">Aspergillus thermomutatus</name>
    <name type="common">Neosartorya pseudofischeri</name>
    <dbReference type="NCBI Taxonomy" id="41047"/>
    <lineage>
        <taxon>Eukaryota</taxon>
        <taxon>Fungi</taxon>
        <taxon>Dikarya</taxon>
        <taxon>Ascomycota</taxon>
        <taxon>Pezizomycotina</taxon>
        <taxon>Eurotiomycetes</taxon>
        <taxon>Eurotiomycetidae</taxon>
        <taxon>Eurotiales</taxon>
        <taxon>Aspergillaceae</taxon>
        <taxon>Aspergillus</taxon>
        <taxon>Aspergillus subgen. Fumigati</taxon>
    </lineage>
</organism>
<gene>
    <name evidence="2" type="ORF">CDV56_108786</name>
</gene>
<proteinExistence type="predicted"/>
<comment type="caution">
    <text evidence="2">The sequence shown here is derived from an EMBL/GenBank/DDBJ whole genome shotgun (WGS) entry which is preliminary data.</text>
</comment>
<dbReference type="RefSeq" id="XP_026615987.1">
    <property type="nucleotide sequence ID" value="XM_026762405.1"/>
</dbReference>
<feature type="region of interest" description="Disordered" evidence="1">
    <location>
        <begin position="45"/>
        <end position="97"/>
    </location>
</feature>